<sequence length="56" mass="6264">FNSYARSNSYGIDDDSFSRSIPMTGPFLWSIPMQVNSYGIDVNSYEGIDVNSYGID</sequence>
<proteinExistence type="predicted"/>
<keyword evidence="2" id="KW-1185">Reference proteome</keyword>
<comment type="caution">
    <text evidence="1">The sequence shown here is derived from an EMBL/GenBank/DDBJ whole genome shotgun (WGS) entry which is preliminary data.</text>
</comment>
<protein>
    <submittedName>
        <fullName evidence="1">Uncharacterized protein</fullName>
    </submittedName>
</protein>
<feature type="non-terminal residue" evidence="1">
    <location>
        <position position="56"/>
    </location>
</feature>
<accession>A0AAD7ZHW7</accession>
<dbReference type="EMBL" id="JASPKZ010008068">
    <property type="protein sequence ID" value="KAJ9580989.1"/>
    <property type="molecule type" value="Genomic_DNA"/>
</dbReference>
<dbReference type="Proteomes" id="UP001233999">
    <property type="component" value="Unassembled WGS sequence"/>
</dbReference>
<name>A0AAD7ZHW7_DIPPU</name>
<reference evidence="1" key="1">
    <citation type="journal article" date="2023" name="IScience">
        <title>Live-bearing cockroach genome reveals convergent evolutionary mechanisms linked to viviparity in insects and beyond.</title>
        <authorList>
            <person name="Fouks B."/>
            <person name="Harrison M.C."/>
            <person name="Mikhailova A.A."/>
            <person name="Marchal E."/>
            <person name="English S."/>
            <person name="Carruthers M."/>
            <person name="Jennings E.C."/>
            <person name="Chiamaka E.L."/>
            <person name="Frigard R.A."/>
            <person name="Pippel M."/>
            <person name="Attardo G.M."/>
            <person name="Benoit J.B."/>
            <person name="Bornberg-Bauer E."/>
            <person name="Tobe S.S."/>
        </authorList>
    </citation>
    <scope>NUCLEOTIDE SEQUENCE</scope>
    <source>
        <strain evidence="1">Stay&amp;Tobe</strain>
    </source>
</reference>
<feature type="non-terminal residue" evidence="1">
    <location>
        <position position="1"/>
    </location>
</feature>
<dbReference type="AlphaFoldDB" id="A0AAD7ZHW7"/>
<evidence type="ECO:0000313" key="1">
    <source>
        <dbReference type="EMBL" id="KAJ9580989.1"/>
    </source>
</evidence>
<gene>
    <name evidence="1" type="ORF">L9F63_023838</name>
</gene>
<evidence type="ECO:0000313" key="2">
    <source>
        <dbReference type="Proteomes" id="UP001233999"/>
    </source>
</evidence>
<reference evidence="1" key="2">
    <citation type="submission" date="2023-05" db="EMBL/GenBank/DDBJ databases">
        <authorList>
            <person name="Fouks B."/>
        </authorList>
    </citation>
    <scope>NUCLEOTIDE SEQUENCE</scope>
    <source>
        <strain evidence="1">Stay&amp;Tobe</strain>
        <tissue evidence="1">Testes</tissue>
    </source>
</reference>
<organism evidence="1 2">
    <name type="scientific">Diploptera punctata</name>
    <name type="common">Pacific beetle cockroach</name>
    <dbReference type="NCBI Taxonomy" id="6984"/>
    <lineage>
        <taxon>Eukaryota</taxon>
        <taxon>Metazoa</taxon>
        <taxon>Ecdysozoa</taxon>
        <taxon>Arthropoda</taxon>
        <taxon>Hexapoda</taxon>
        <taxon>Insecta</taxon>
        <taxon>Pterygota</taxon>
        <taxon>Neoptera</taxon>
        <taxon>Polyneoptera</taxon>
        <taxon>Dictyoptera</taxon>
        <taxon>Blattodea</taxon>
        <taxon>Blaberoidea</taxon>
        <taxon>Blaberidae</taxon>
        <taxon>Diplopterinae</taxon>
        <taxon>Diploptera</taxon>
    </lineage>
</organism>